<dbReference type="PROSITE" id="PS01196">
    <property type="entry name" value="PEPT_TRNA_HYDROL_2"/>
    <property type="match status" value="1"/>
</dbReference>
<dbReference type="NCBIfam" id="TIGR00447">
    <property type="entry name" value="pth"/>
    <property type="match status" value="1"/>
</dbReference>
<keyword evidence="4 8" id="KW-0694">RNA-binding</keyword>
<feature type="site" description="Discriminates between blocked and unblocked aminoacyl-tRNA" evidence="8">
    <location>
        <position position="9"/>
    </location>
</feature>
<comment type="catalytic activity">
    <reaction evidence="6 8 9">
        <text>an N-acyl-L-alpha-aminoacyl-tRNA + H2O = an N-acyl-L-amino acid + a tRNA + H(+)</text>
        <dbReference type="Rhea" id="RHEA:54448"/>
        <dbReference type="Rhea" id="RHEA-COMP:10123"/>
        <dbReference type="Rhea" id="RHEA-COMP:13883"/>
        <dbReference type="ChEBI" id="CHEBI:15377"/>
        <dbReference type="ChEBI" id="CHEBI:15378"/>
        <dbReference type="ChEBI" id="CHEBI:59874"/>
        <dbReference type="ChEBI" id="CHEBI:78442"/>
        <dbReference type="ChEBI" id="CHEBI:138191"/>
        <dbReference type="EC" id="3.1.1.29"/>
    </reaction>
</comment>
<dbReference type="GO" id="GO:0000049">
    <property type="term" value="F:tRNA binding"/>
    <property type="evidence" value="ECO:0007669"/>
    <property type="project" value="UniProtKB-UniRule"/>
</dbReference>
<evidence type="ECO:0000256" key="1">
    <source>
        <dbReference type="ARBA" id="ARBA00013260"/>
    </source>
</evidence>
<dbReference type="OrthoDB" id="9800507at2"/>
<feature type="binding site" evidence="8">
    <location>
        <position position="112"/>
    </location>
    <ligand>
        <name>tRNA</name>
        <dbReference type="ChEBI" id="CHEBI:17843"/>
    </ligand>
</feature>
<dbReference type="InterPro" id="IPR001328">
    <property type="entry name" value="Pept_tRNA_hydro"/>
</dbReference>
<name>A0A0H4QJ43_9LACO</name>
<dbReference type="PROSITE" id="PS01195">
    <property type="entry name" value="PEPT_TRNA_HYDROL_1"/>
    <property type="match status" value="1"/>
</dbReference>
<gene>
    <name evidence="8" type="primary">pth</name>
    <name evidence="11" type="ORF">ABM34_05595</name>
</gene>
<evidence type="ECO:0000313" key="12">
    <source>
        <dbReference type="Proteomes" id="UP000036106"/>
    </source>
</evidence>
<reference evidence="12" key="1">
    <citation type="submission" date="2015-07" db="EMBL/GenBank/DDBJ databases">
        <title>Lactobacillus ginsenosidimutans/EMML 3141/ whole genome sequencing.</title>
        <authorList>
            <person name="Kim M.K."/>
            <person name="Im W.-T."/>
            <person name="Srinivasan S."/>
            <person name="Lee J.-J."/>
        </authorList>
    </citation>
    <scope>NUCLEOTIDE SEQUENCE [LARGE SCALE GENOMIC DNA]</scope>
    <source>
        <strain evidence="12">EMML 3041</strain>
    </source>
</reference>
<comment type="function">
    <text evidence="8">Catalyzes the release of premature peptidyl moieties from peptidyl-tRNA molecules trapped in stalled 50S ribosomal subunits, and thus maintains levels of free tRNAs and 50S ribosomes.</text>
</comment>
<comment type="function">
    <text evidence="8">Hydrolyzes ribosome-free peptidyl-tRNAs (with 1 or more amino acids incorporated), which drop off the ribosome during protein synthesis, or as a result of ribosome stalling.</text>
</comment>
<evidence type="ECO:0000256" key="10">
    <source>
        <dbReference type="RuleBase" id="RU004320"/>
    </source>
</evidence>
<dbReference type="InterPro" id="IPR018171">
    <property type="entry name" value="Pept_tRNA_hydro_CS"/>
</dbReference>
<evidence type="ECO:0000256" key="4">
    <source>
        <dbReference type="ARBA" id="ARBA00022884"/>
    </source>
</evidence>
<keyword evidence="8" id="KW-0963">Cytoplasm</keyword>
<dbReference type="KEGG" id="lgn:ABM34_05595"/>
<evidence type="ECO:0000256" key="7">
    <source>
        <dbReference type="ARBA" id="ARBA00050038"/>
    </source>
</evidence>
<comment type="subcellular location">
    <subcellularLocation>
        <location evidence="8">Cytoplasm</location>
    </subcellularLocation>
</comment>
<dbReference type="Proteomes" id="UP000036106">
    <property type="component" value="Chromosome"/>
</dbReference>
<dbReference type="CDD" id="cd00462">
    <property type="entry name" value="PTH"/>
    <property type="match status" value="1"/>
</dbReference>
<dbReference type="EC" id="3.1.1.29" evidence="1 8"/>
<feature type="active site" description="Proton acceptor" evidence="8">
    <location>
        <position position="19"/>
    </location>
</feature>
<keyword evidence="12" id="KW-1185">Reference proteome</keyword>
<dbReference type="AlphaFoldDB" id="A0A0H4QJ43"/>
<dbReference type="InterPro" id="IPR036416">
    <property type="entry name" value="Pept_tRNA_hydro_sf"/>
</dbReference>
<feature type="binding site" evidence="8">
    <location>
        <position position="66"/>
    </location>
    <ligand>
        <name>tRNA</name>
        <dbReference type="ChEBI" id="CHEBI:17843"/>
    </ligand>
</feature>
<dbReference type="SUPFAM" id="SSF53178">
    <property type="entry name" value="Peptidyl-tRNA hydrolase-like"/>
    <property type="match status" value="1"/>
</dbReference>
<evidence type="ECO:0000256" key="8">
    <source>
        <dbReference type="HAMAP-Rule" id="MF_00083"/>
    </source>
</evidence>
<dbReference type="HAMAP" id="MF_00083">
    <property type="entry name" value="Pept_tRNA_hydro_bact"/>
    <property type="match status" value="1"/>
</dbReference>
<comment type="subunit">
    <text evidence="8">Monomer.</text>
</comment>
<sequence length="185" mass="20571">MKCIIGLGNPGKKYDKTKHNMGFMTIDKLMDSYGQTQMKKDFDAEYCKFKVGGETVFLVKPLTFMNDSGRAVRLIKGYFQIGDDEILVIHDDLDMPIGKLRLRSKGSAGGHNGIKSIISAMGTKDFKRIKIGIQHPQRATVVNWVLTPFSKDDAPQAFNGIDNAAAAAEDWIDGASFDQLMNKYN</sequence>
<evidence type="ECO:0000256" key="6">
    <source>
        <dbReference type="ARBA" id="ARBA00048707"/>
    </source>
</evidence>
<feature type="site" description="Stabilizes the basic form of H active site to accept a proton" evidence="8">
    <location>
        <position position="91"/>
    </location>
</feature>
<comment type="similarity">
    <text evidence="5 8 10">Belongs to the PTH family.</text>
</comment>
<dbReference type="GO" id="GO:0006515">
    <property type="term" value="P:protein quality control for misfolded or incompletely synthesized proteins"/>
    <property type="evidence" value="ECO:0007669"/>
    <property type="project" value="UniProtKB-UniRule"/>
</dbReference>
<evidence type="ECO:0000256" key="5">
    <source>
        <dbReference type="ARBA" id="ARBA00038063"/>
    </source>
</evidence>
<dbReference type="Pfam" id="PF01195">
    <property type="entry name" value="Pept_tRNA_hydro"/>
    <property type="match status" value="1"/>
</dbReference>
<keyword evidence="3 8" id="KW-0378">Hydrolase</keyword>
<protein>
    <recommendedName>
        <fullName evidence="7 8">Peptidyl-tRNA hydrolase</fullName>
        <shortName evidence="8">Pth</shortName>
        <ecNumber evidence="1 8">3.1.1.29</ecNumber>
    </recommendedName>
</protein>
<dbReference type="RefSeq" id="WP_048704120.1">
    <property type="nucleotide sequence ID" value="NZ_CP012034.1"/>
</dbReference>
<dbReference type="PATRIC" id="fig|1007676.4.peg.1109"/>
<feature type="binding site" evidence="8">
    <location>
        <position position="14"/>
    </location>
    <ligand>
        <name>tRNA</name>
        <dbReference type="ChEBI" id="CHEBI:17843"/>
    </ligand>
</feature>
<evidence type="ECO:0000256" key="9">
    <source>
        <dbReference type="RuleBase" id="RU000673"/>
    </source>
</evidence>
<proteinExistence type="inferred from homology"/>
<dbReference type="EMBL" id="CP012034">
    <property type="protein sequence ID" value="AKP67061.1"/>
    <property type="molecule type" value="Genomic_DNA"/>
</dbReference>
<dbReference type="PANTHER" id="PTHR17224:SF1">
    <property type="entry name" value="PEPTIDYL-TRNA HYDROLASE"/>
    <property type="match status" value="1"/>
</dbReference>
<organism evidence="11 12">
    <name type="scientific">Companilactobacillus ginsenosidimutans</name>
    <dbReference type="NCBI Taxonomy" id="1007676"/>
    <lineage>
        <taxon>Bacteria</taxon>
        <taxon>Bacillati</taxon>
        <taxon>Bacillota</taxon>
        <taxon>Bacilli</taxon>
        <taxon>Lactobacillales</taxon>
        <taxon>Lactobacillaceae</taxon>
        <taxon>Companilactobacillus</taxon>
    </lineage>
</organism>
<evidence type="ECO:0000313" key="11">
    <source>
        <dbReference type="EMBL" id="AKP67061.1"/>
    </source>
</evidence>
<feature type="binding site" evidence="8">
    <location>
        <position position="64"/>
    </location>
    <ligand>
        <name>tRNA</name>
        <dbReference type="ChEBI" id="CHEBI:17843"/>
    </ligand>
</feature>
<dbReference type="Gene3D" id="3.40.50.1470">
    <property type="entry name" value="Peptidyl-tRNA hydrolase"/>
    <property type="match status" value="1"/>
</dbReference>
<dbReference type="PANTHER" id="PTHR17224">
    <property type="entry name" value="PEPTIDYL-TRNA HYDROLASE"/>
    <property type="match status" value="1"/>
</dbReference>
<keyword evidence="2 8" id="KW-0820">tRNA-binding</keyword>
<dbReference type="STRING" id="1007676.ABM34_05595"/>
<dbReference type="FunFam" id="3.40.50.1470:FF:000001">
    <property type="entry name" value="Peptidyl-tRNA hydrolase"/>
    <property type="match status" value="1"/>
</dbReference>
<dbReference type="GO" id="GO:0005737">
    <property type="term" value="C:cytoplasm"/>
    <property type="evidence" value="ECO:0007669"/>
    <property type="project" value="UniProtKB-SubCell"/>
</dbReference>
<evidence type="ECO:0000256" key="2">
    <source>
        <dbReference type="ARBA" id="ARBA00022555"/>
    </source>
</evidence>
<evidence type="ECO:0000256" key="3">
    <source>
        <dbReference type="ARBA" id="ARBA00022801"/>
    </source>
</evidence>
<dbReference type="GO" id="GO:0072344">
    <property type="term" value="P:rescue of stalled ribosome"/>
    <property type="evidence" value="ECO:0007669"/>
    <property type="project" value="UniProtKB-UniRule"/>
</dbReference>
<dbReference type="GO" id="GO:0004045">
    <property type="term" value="F:peptidyl-tRNA hydrolase activity"/>
    <property type="evidence" value="ECO:0007669"/>
    <property type="project" value="UniProtKB-UniRule"/>
</dbReference>
<accession>A0A0H4QJ43</accession>